<dbReference type="HOGENOM" id="CLU_3203031_0_0_4"/>
<dbReference type="AlphaFoldDB" id="F3QMW6"/>
<sequence length="45" mass="5327">MLLDAKRHLRRAVFGQPFALLAWLFSSQMSSRRIREPEYMSEETA</sequence>
<accession>F3QMW6</accession>
<organism evidence="1 2">
    <name type="scientific">Parasutterella excrementihominis YIT 11859</name>
    <dbReference type="NCBI Taxonomy" id="762966"/>
    <lineage>
        <taxon>Bacteria</taxon>
        <taxon>Pseudomonadati</taxon>
        <taxon>Pseudomonadota</taxon>
        <taxon>Betaproteobacteria</taxon>
        <taxon>Burkholderiales</taxon>
        <taxon>Sutterellaceae</taxon>
        <taxon>Parasutterella</taxon>
    </lineage>
</organism>
<proteinExistence type="predicted"/>
<keyword evidence="2" id="KW-1185">Reference proteome</keyword>
<reference evidence="1 2" key="1">
    <citation type="submission" date="2011-02" db="EMBL/GenBank/DDBJ databases">
        <authorList>
            <person name="Weinstock G."/>
            <person name="Sodergren E."/>
            <person name="Clifton S."/>
            <person name="Fulton L."/>
            <person name="Fulton B."/>
            <person name="Courtney L."/>
            <person name="Fronick C."/>
            <person name="Harrison M."/>
            <person name="Strong C."/>
            <person name="Farmer C."/>
            <person name="Delahaunty K."/>
            <person name="Markovic C."/>
            <person name="Hall O."/>
            <person name="Minx P."/>
            <person name="Tomlinson C."/>
            <person name="Mitreva M."/>
            <person name="Hou S."/>
            <person name="Chen J."/>
            <person name="Wollam A."/>
            <person name="Pepin K.H."/>
            <person name="Johnson M."/>
            <person name="Bhonagiri V."/>
            <person name="Zhang X."/>
            <person name="Suruliraj S."/>
            <person name="Warren W."/>
            <person name="Chinwalla A."/>
            <person name="Mardis E.R."/>
            <person name="Wilson R.K."/>
        </authorList>
    </citation>
    <scope>NUCLEOTIDE SEQUENCE [LARGE SCALE GENOMIC DNA]</scope>
    <source>
        <strain evidence="1 2">YIT 11859</strain>
    </source>
</reference>
<gene>
    <name evidence="1" type="ORF">HMPREF9439_02295</name>
</gene>
<comment type="caution">
    <text evidence="1">The sequence shown here is derived from an EMBL/GenBank/DDBJ whole genome shotgun (WGS) entry which is preliminary data.</text>
</comment>
<protein>
    <submittedName>
        <fullName evidence="1">Uncharacterized protein</fullName>
    </submittedName>
</protein>
<name>F3QMW6_9BURK</name>
<dbReference type="EMBL" id="AFBP01000085">
    <property type="protein sequence ID" value="EGG51544.1"/>
    <property type="molecule type" value="Genomic_DNA"/>
</dbReference>
<evidence type="ECO:0000313" key="2">
    <source>
        <dbReference type="Proteomes" id="UP000005156"/>
    </source>
</evidence>
<evidence type="ECO:0000313" key="1">
    <source>
        <dbReference type="EMBL" id="EGG51544.1"/>
    </source>
</evidence>
<dbReference type="Proteomes" id="UP000005156">
    <property type="component" value="Unassembled WGS sequence"/>
</dbReference>